<dbReference type="Pfam" id="PF00664">
    <property type="entry name" value="ABC_membrane"/>
    <property type="match status" value="1"/>
</dbReference>
<dbReference type="PANTHER" id="PTHR24221">
    <property type="entry name" value="ATP-BINDING CASSETTE SUB-FAMILY B"/>
    <property type="match status" value="1"/>
</dbReference>
<dbReference type="KEGG" id="cmd:B841_06545"/>
<dbReference type="SUPFAM" id="SSF90123">
    <property type="entry name" value="ABC transporter transmembrane region"/>
    <property type="match status" value="1"/>
</dbReference>
<evidence type="ECO:0000313" key="10">
    <source>
        <dbReference type="EMBL" id="AGS34782.1"/>
    </source>
</evidence>
<dbReference type="SUPFAM" id="SSF52540">
    <property type="entry name" value="P-loop containing nucleoside triphosphate hydrolases"/>
    <property type="match status" value="1"/>
</dbReference>
<keyword evidence="3 8" id="KW-0812">Transmembrane</keyword>
<dbReference type="InterPro" id="IPR003439">
    <property type="entry name" value="ABC_transporter-like_ATP-bd"/>
</dbReference>
<feature type="transmembrane region" description="Helical" evidence="8">
    <location>
        <begin position="254"/>
        <end position="271"/>
    </location>
</feature>
<dbReference type="STRING" id="1224163.B841_06545"/>
<feature type="transmembrane region" description="Helical" evidence="8">
    <location>
        <begin position="28"/>
        <end position="49"/>
    </location>
</feature>
<feature type="transmembrane region" description="Helical" evidence="8">
    <location>
        <begin position="277"/>
        <end position="297"/>
    </location>
</feature>
<dbReference type="CDD" id="cd07346">
    <property type="entry name" value="ABC_6TM_exporters"/>
    <property type="match status" value="1"/>
</dbReference>
<dbReference type="PROSITE" id="PS00211">
    <property type="entry name" value="ABC_TRANSPORTER_1"/>
    <property type="match status" value="1"/>
</dbReference>
<dbReference type="RefSeq" id="WP_020934715.1">
    <property type="nucleotide sequence ID" value="NC_021915.1"/>
</dbReference>
<feature type="transmembrane region" description="Helical" evidence="8">
    <location>
        <begin position="61"/>
        <end position="81"/>
    </location>
</feature>
<feature type="transmembrane region" description="Helical" evidence="8">
    <location>
        <begin position="158"/>
        <end position="179"/>
    </location>
</feature>
<dbReference type="HOGENOM" id="CLU_000604_84_3_11"/>
<keyword evidence="6 8" id="KW-0472">Membrane</keyword>
<evidence type="ECO:0000256" key="1">
    <source>
        <dbReference type="ARBA" id="ARBA00004429"/>
    </source>
</evidence>
<name>S5SUP5_9CORY</name>
<dbReference type="Gene3D" id="3.40.50.300">
    <property type="entry name" value="P-loop containing nucleotide triphosphate hydrolases"/>
    <property type="match status" value="1"/>
</dbReference>
<dbReference type="PANTHER" id="PTHR24221:SF654">
    <property type="entry name" value="ATP-BINDING CASSETTE SUB-FAMILY B MEMBER 6"/>
    <property type="match status" value="1"/>
</dbReference>
<evidence type="ECO:0000256" key="2">
    <source>
        <dbReference type="ARBA" id="ARBA00022519"/>
    </source>
</evidence>
<dbReference type="InterPro" id="IPR027417">
    <property type="entry name" value="P-loop_NTPase"/>
</dbReference>
<keyword evidence="2" id="KW-1003">Cell membrane</keyword>
<evidence type="ECO:0000256" key="6">
    <source>
        <dbReference type="ARBA" id="ARBA00023136"/>
    </source>
</evidence>
<organism evidence="10 11">
    <name type="scientific">Corynebacterium maris DSM 45190</name>
    <dbReference type="NCBI Taxonomy" id="1224163"/>
    <lineage>
        <taxon>Bacteria</taxon>
        <taxon>Bacillati</taxon>
        <taxon>Actinomycetota</taxon>
        <taxon>Actinomycetes</taxon>
        <taxon>Mycobacteriales</taxon>
        <taxon>Corynebacteriaceae</taxon>
        <taxon>Corynebacterium</taxon>
    </lineage>
</organism>
<dbReference type="InterPro" id="IPR017871">
    <property type="entry name" value="ABC_transporter-like_CS"/>
</dbReference>
<accession>S5SUP5</accession>
<dbReference type="GO" id="GO:0140359">
    <property type="term" value="F:ABC-type transporter activity"/>
    <property type="evidence" value="ECO:0007669"/>
    <property type="project" value="InterPro"/>
</dbReference>
<dbReference type="OrthoDB" id="4966664at2"/>
<evidence type="ECO:0000256" key="8">
    <source>
        <dbReference type="SAM" id="Phobius"/>
    </source>
</evidence>
<dbReference type="PROSITE" id="PS50929">
    <property type="entry name" value="ABC_TM1F"/>
    <property type="match status" value="1"/>
</dbReference>
<evidence type="ECO:0000259" key="9">
    <source>
        <dbReference type="PROSITE" id="PS50929"/>
    </source>
</evidence>
<dbReference type="Pfam" id="PF00005">
    <property type="entry name" value="ABC_tran"/>
    <property type="match status" value="1"/>
</dbReference>
<evidence type="ECO:0000256" key="5">
    <source>
        <dbReference type="ARBA" id="ARBA00022989"/>
    </source>
</evidence>
<dbReference type="EMBL" id="CP003924">
    <property type="protein sequence ID" value="AGS34782.1"/>
    <property type="molecule type" value="Genomic_DNA"/>
</dbReference>
<comment type="subcellular location">
    <subcellularLocation>
        <location evidence="1">Cell inner membrane</location>
        <topology evidence="1">Multi-pass membrane protein</topology>
    </subcellularLocation>
</comment>
<keyword evidence="4" id="KW-1278">Translocase</keyword>
<dbReference type="InterPro" id="IPR011527">
    <property type="entry name" value="ABC1_TM_dom"/>
</dbReference>
<dbReference type="GO" id="GO:0016887">
    <property type="term" value="F:ATP hydrolysis activity"/>
    <property type="evidence" value="ECO:0007669"/>
    <property type="project" value="InterPro"/>
</dbReference>
<dbReference type="GO" id="GO:0005886">
    <property type="term" value="C:plasma membrane"/>
    <property type="evidence" value="ECO:0007669"/>
    <property type="project" value="UniProtKB-SubCell"/>
</dbReference>
<dbReference type="InterPro" id="IPR036640">
    <property type="entry name" value="ABC1_TM_sf"/>
</dbReference>
<evidence type="ECO:0000256" key="4">
    <source>
        <dbReference type="ARBA" id="ARBA00022967"/>
    </source>
</evidence>
<dbReference type="eggNOG" id="COG1132">
    <property type="taxonomic scope" value="Bacteria"/>
</dbReference>
<dbReference type="Gene3D" id="1.20.1560.10">
    <property type="entry name" value="ABC transporter type 1, transmembrane domain"/>
    <property type="match status" value="1"/>
</dbReference>
<keyword evidence="2" id="KW-0997">Cell inner membrane</keyword>
<dbReference type="PATRIC" id="fig|1224163.3.peg.1315"/>
<evidence type="ECO:0000313" key="11">
    <source>
        <dbReference type="Proteomes" id="UP000015388"/>
    </source>
</evidence>
<dbReference type="GO" id="GO:0034040">
    <property type="term" value="F:ATPase-coupled lipid transmembrane transporter activity"/>
    <property type="evidence" value="ECO:0007669"/>
    <property type="project" value="TreeGrafter"/>
</dbReference>
<proteinExistence type="inferred from homology"/>
<comment type="similarity">
    <text evidence="7">Belongs to the ABC transporter superfamily. Siderophore-Fe(3+) uptake transporter (SIUT) (TC 3.A.1.21) family.</text>
</comment>
<keyword evidence="11" id="KW-1185">Reference proteome</keyword>
<dbReference type="GO" id="GO:0005524">
    <property type="term" value="F:ATP binding"/>
    <property type="evidence" value="ECO:0007669"/>
    <property type="project" value="InterPro"/>
</dbReference>
<feature type="domain" description="ABC transmembrane type-1" evidence="9">
    <location>
        <begin position="27"/>
        <end position="302"/>
    </location>
</feature>
<dbReference type="AlphaFoldDB" id="S5SUP5"/>
<evidence type="ECO:0000256" key="7">
    <source>
        <dbReference type="ARBA" id="ARBA00023455"/>
    </source>
</evidence>
<sequence length="486" mass="51681">MSRLPAATDQRWLIKTVLSRWRATHPAAVLMTVGFLCNGLTPVILGLAIDTAIAPQDWRRLLLWIGVFVLIFAVNIVATFFGRRLMIRAILEVGHDVRMEVTDRIQHPKGLGGKKRTAGELLSIATSDTQKVADAVFMTVFPVAEVVSLLYVGVMMMLINVPLGIAVLIGGPLVVWISLKASTPLRRRSSARQAALAQTAAVATDVVQGLRIIKGLGAVNTVRGRYGGFSDHAYGRTVQANAAQARLNATTESIGAVYVIVVAVAAGFLALNDMISVGDLITAIGLTQFTIMPMTMLGRNFAVRWAPAQASAERIVAVLAAPARFDAEHETVPDLPAGVTVVTGPAPEELVQAPRHRVVVAPHSADLFDGSVYDNVHPDQERARGALRTASAGDIPGGPERTVGEYGRNLSGGQRQRVALARALAADPEILVLQDPTTAVDSVTEQAIAAGVAAARAEKVTVVYADAPAWKAVADRVVTTYEEAVR</sequence>
<dbReference type="InterPro" id="IPR039421">
    <property type="entry name" value="Type_1_exporter"/>
</dbReference>
<reference evidence="10 11" key="1">
    <citation type="submission" date="2012-11" db="EMBL/GenBank/DDBJ databases">
        <title>The complete genome sequence of Corynebacterium maris Coryn-1 (=DSM 45190).</title>
        <authorList>
            <person name="Schaffert L."/>
            <person name="Albersmeier A."/>
            <person name="Kalinowski J."/>
            <person name="Ruckert C."/>
        </authorList>
    </citation>
    <scope>NUCLEOTIDE SEQUENCE [LARGE SCALE GENOMIC DNA]</scope>
    <source>
        <strain evidence="11">Coryn-1</strain>
    </source>
</reference>
<keyword evidence="5 8" id="KW-1133">Transmembrane helix</keyword>
<dbReference type="Proteomes" id="UP000015388">
    <property type="component" value="Chromosome"/>
</dbReference>
<gene>
    <name evidence="10" type="ORF">B841_06545</name>
</gene>
<protein>
    <submittedName>
        <fullName evidence="10">ABC transporter permease</fullName>
    </submittedName>
</protein>
<evidence type="ECO:0000256" key="3">
    <source>
        <dbReference type="ARBA" id="ARBA00022692"/>
    </source>
</evidence>